<dbReference type="AlphaFoldDB" id="A0A060N560"/>
<dbReference type="PANTHER" id="PTHR30050">
    <property type="entry name" value="CHROMOSOMAL REPLICATION INITIATOR PROTEIN DNAA"/>
    <property type="match status" value="1"/>
</dbReference>
<organism evidence="2">
    <name type="scientific">Clostridium botulinum B str. Osaka05</name>
    <dbReference type="NCBI Taxonomy" id="1407017"/>
    <lineage>
        <taxon>Bacteria</taxon>
        <taxon>Bacillati</taxon>
        <taxon>Bacillota</taxon>
        <taxon>Clostridia</taxon>
        <taxon>Eubacteriales</taxon>
        <taxon>Clostridiaceae</taxon>
        <taxon>Clostridium</taxon>
    </lineage>
</organism>
<evidence type="ECO:0000259" key="1">
    <source>
        <dbReference type="Pfam" id="PF01695"/>
    </source>
</evidence>
<dbReference type="PANTHER" id="PTHR30050:SF10">
    <property type="entry name" value="PHAGE-LIKE ELEMENT PBSX PROTEIN XKDC"/>
    <property type="match status" value="1"/>
</dbReference>
<feature type="domain" description="IstB-like ATP-binding" evidence="1">
    <location>
        <begin position="112"/>
        <end position="216"/>
    </location>
</feature>
<proteinExistence type="predicted"/>
<dbReference type="GO" id="GO:0005524">
    <property type="term" value="F:ATP binding"/>
    <property type="evidence" value="ECO:0007669"/>
    <property type="project" value="InterPro"/>
</dbReference>
<dbReference type="GO" id="GO:0006260">
    <property type="term" value="P:DNA replication"/>
    <property type="evidence" value="ECO:0007669"/>
    <property type="project" value="TreeGrafter"/>
</dbReference>
<dbReference type="Gene3D" id="3.40.50.300">
    <property type="entry name" value="P-loop containing nucleotide triphosphate hydrolases"/>
    <property type="match status" value="1"/>
</dbReference>
<dbReference type="InterPro" id="IPR027417">
    <property type="entry name" value="P-loop_NTPase"/>
</dbReference>
<dbReference type="EMBL" id="BA000059">
    <property type="protein sequence ID" value="BAO05032.1"/>
    <property type="molecule type" value="Genomic_DNA"/>
</dbReference>
<name>A0A060N560_CLOBO</name>
<dbReference type="Proteomes" id="UP000054164">
    <property type="component" value="Unassembled WGS sequence"/>
</dbReference>
<dbReference type="RefSeq" id="WP_030032142.1">
    <property type="nucleotide sequence ID" value="NZ_BA000059.1"/>
</dbReference>
<gene>
    <name evidence="2" type="ORF">CBO05P2_007</name>
</gene>
<sequence>MCKHKNYENEKNNLLNKILELAEYGSKGNPILDQCSIKEYDCEKCKDTGIIWTIEGTTFICECQIEKKRKKVLISHGFTLNMLEKYSLDNYKYTENKIYMKLYSNAKKFLNNFINNNTHSIALLGQSGCGKTHLLTSIGRILLDKNIDVRYYKFNNLVDKIKSDRITKINTGIEKEVLNCSVLMIDNFLMKDNTPTDLTIAFDILEYRYDNNLPILVGSTLLLNDIVNIHMGIAGRLSEMCNGGDAIVEVIGKEYDYRLRNTSYIGGDIIGC</sequence>
<evidence type="ECO:0000313" key="2">
    <source>
        <dbReference type="EMBL" id="BAO05032.1"/>
    </source>
</evidence>
<dbReference type="SUPFAM" id="SSF52540">
    <property type="entry name" value="P-loop containing nucleoside triphosphate hydrolases"/>
    <property type="match status" value="1"/>
</dbReference>
<dbReference type="Pfam" id="PF01695">
    <property type="entry name" value="IstB_IS21"/>
    <property type="match status" value="1"/>
</dbReference>
<dbReference type="InterPro" id="IPR002611">
    <property type="entry name" value="IstB_ATP-bd"/>
</dbReference>
<reference evidence="2" key="1">
    <citation type="submission" date="2013-10" db="EMBL/GenBank/DDBJ databases">
        <title>Draft genome sequence of Clostridium botulinum type B strain Osaka05.</title>
        <authorList>
            <person name="Sakaguchi Y."/>
            <person name="Hosomi K."/>
            <person name="Uchiyama J."/>
            <person name="Ogura Y."/>
            <person name="Sakaguchi M."/>
            <person name="Kohda T."/>
            <person name="Mukamoto M."/>
            <person name="Misawa N."/>
            <person name="Matsuzaki S."/>
            <person name="Hayashi T."/>
            <person name="Kozaki S."/>
        </authorList>
    </citation>
    <scope>NUCLEOTIDE SEQUENCE</scope>
    <source>
        <strain evidence="2">Osaka05</strain>
    </source>
</reference>
<dbReference type="HOGENOM" id="CLU_062999_4_0_9"/>
<protein>
    <recommendedName>
        <fullName evidence="1">IstB-like ATP-binding domain-containing protein</fullName>
    </recommendedName>
</protein>
<accession>A0A060N560</accession>